<feature type="binding site" evidence="7">
    <location>
        <begin position="40"/>
        <end position="44"/>
    </location>
    <ligand>
        <name>substrate</name>
    </ligand>
</feature>
<dbReference type="Gene3D" id="3.20.20.210">
    <property type="match status" value="1"/>
</dbReference>
<reference evidence="10 11" key="1">
    <citation type="submission" date="2019-01" db="EMBL/GenBank/DDBJ databases">
        <title>Agromyces.</title>
        <authorList>
            <person name="Li J."/>
        </authorList>
    </citation>
    <scope>NUCLEOTIDE SEQUENCE [LARGE SCALE GENOMIC DNA]</scope>
    <source>
        <strain evidence="10 11">DSM 15934</strain>
    </source>
</reference>
<evidence type="ECO:0000256" key="1">
    <source>
        <dbReference type="ARBA" id="ARBA00004804"/>
    </source>
</evidence>
<evidence type="ECO:0000313" key="10">
    <source>
        <dbReference type="EMBL" id="RXZ73279.1"/>
    </source>
</evidence>
<comment type="subunit">
    <text evidence="7">Homodimer.</text>
</comment>
<keyword evidence="5 7" id="KW-0456">Lyase</keyword>
<evidence type="ECO:0000313" key="11">
    <source>
        <dbReference type="Proteomes" id="UP000293865"/>
    </source>
</evidence>
<dbReference type="InterPro" id="IPR038071">
    <property type="entry name" value="UROD/MetE-like_sf"/>
</dbReference>
<evidence type="ECO:0000256" key="7">
    <source>
        <dbReference type="HAMAP-Rule" id="MF_00218"/>
    </source>
</evidence>
<feature type="site" description="Transition state stabilizer" evidence="7">
    <location>
        <position position="89"/>
    </location>
</feature>
<keyword evidence="6 7" id="KW-0627">Porphyrin biosynthesis</keyword>
<name>A0A4Q2L6C7_9MICO</name>
<dbReference type="EMBL" id="SDPN01000001">
    <property type="protein sequence ID" value="RXZ73279.1"/>
    <property type="molecule type" value="Genomic_DNA"/>
</dbReference>
<evidence type="ECO:0000259" key="9">
    <source>
        <dbReference type="PROSITE" id="PS00907"/>
    </source>
</evidence>
<evidence type="ECO:0000259" key="8">
    <source>
        <dbReference type="PROSITE" id="PS00906"/>
    </source>
</evidence>
<comment type="subcellular location">
    <subcellularLocation>
        <location evidence="7">Cytoplasm</location>
    </subcellularLocation>
</comment>
<dbReference type="Pfam" id="PF01208">
    <property type="entry name" value="URO-D"/>
    <property type="match status" value="2"/>
</dbReference>
<dbReference type="InterPro" id="IPR006361">
    <property type="entry name" value="Uroporphyrinogen_deCO2ase_HemE"/>
</dbReference>
<dbReference type="AlphaFoldDB" id="A0A4Q2L6C7"/>
<evidence type="ECO:0000256" key="5">
    <source>
        <dbReference type="ARBA" id="ARBA00023239"/>
    </source>
</evidence>
<feature type="binding site" evidence="7">
    <location>
        <position position="89"/>
    </location>
    <ligand>
        <name>substrate</name>
    </ligand>
</feature>
<gene>
    <name evidence="7" type="primary">hemE</name>
    <name evidence="10" type="ORF">ESP51_00835</name>
</gene>
<dbReference type="GO" id="GO:0005829">
    <property type="term" value="C:cytosol"/>
    <property type="evidence" value="ECO:0007669"/>
    <property type="project" value="TreeGrafter"/>
</dbReference>
<comment type="function">
    <text evidence="7">Catalyzes the decarboxylation of four acetate groups of uroporphyrinogen-III to yield coproporphyrinogen-III.</text>
</comment>
<dbReference type="GO" id="GO:0004853">
    <property type="term" value="F:uroporphyrinogen decarboxylase activity"/>
    <property type="evidence" value="ECO:0007669"/>
    <property type="project" value="UniProtKB-UniRule"/>
</dbReference>
<dbReference type="CDD" id="cd00717">
    <property type="entry name" value="URO-D"/>
    <property type="match status" value="1"/>
</dbReference>
<dbReference type="PROSITE" id="PS00906">
    <property type="entry name" value="UROD_1"/>
    <property type="match status" value="1"/>
</dbReference>
<keyword evidence="4 7" id="KW-0210">Decarboxylase</keyword>
<proteinExistence type="inferred from homology"/>
<dbReference type="PANTHER" id="PTHR21091:SF169">
    <property type="entry name" value="UROPORPHYRINOGEN DECARBOXYLASE"/>
    <property type="match status" value="1"/>
</dbReference>
<feature type="domain" description="Uroporphyrinogen decarboxylase (URO-D)" evidence="9">
    <location>
        <begin position="179"/>
        <end position="195"/>
    </location>
</feature>
<keyword evidence="11" id="KW-1185">Reference proteome</keyword>
<dbReference type="OrthoDB" id="9806656at2"/>
<evidence type="ECO:0000256" key="6">
    <source>
        <dbReference type="ARBA" id="ARBA00023244"/>
    </source>
</evidence>
<evidence type="ECO:0000256" key="4">
    <source>
        <dbReference type="ARBA" id="ARBA00022793"/>
    </source>
</evidence>
<comment type="caution">
    <text evidence="10">The sequence shown here is derived from an EMBL/GenBank/DDBJ whole genome shotgun (WGS) entry which is preliminary data.</text>
</comment>
<sequence length="397" mass="41344">MSRVILSPQHPLSAGLTSDSRLVRAYRGERSDTTPVWFMRQAGRSLPEYRDLRVGTRMLDACLDPEMASEITLQPVRRHKVDAGIFFSDIVVPLKLVGVDVEIQPGRGPVFGRGYADAAGVAELTKVDPARLDEASGPISEAVGRVIAELATTVPGGVVSTGSTTGGAGSTTGTATPLIGFAGAPFTLAAYLAEGGPSKDHLAARTLMHADAGAWGALMDWTAELSGRFLRAQVLAGASAAQLFDSWAGALSLEDYERHVAPASAKALSFVHDLEYAATDAAGTAVTRHVPVVHFGVGTGELLGAMEGVGVDTVGVDYRVPLDVAARRVGAGVPLQGNLDPALLAAPWPVLEGAVREVLRRGQVAPAHIFNLGHGVPPETDPAVLTRVVELVHEAGA</sequence>
<accession>A0A4Q2L6C7</accession>
<comment type="caution">
    <text evidence="7">Lacks conserved residue(s) required for the propagation of feature annotation.</text>
</comment>
<organism evidence="10 11">
    <name type="scientific">Agromyces albus</name>
    <dbReference type="NCBI Taxonomy" id="205332"/>
    <lineage>
        <taxon>Bacteria</taxon>
        <taxon>Bacillati</taxon>
        <taxon>Actinomycetota</taxon>
        <taxon>Actinomycetes</taxon>
        <taxon>Micrococcales</taxon>
        <taxon>Microbacteriaceae</taxon>
        <taxon>Agromyces</taxon>
    </lineage>
</organism>
<dbReference type="HAMAP" id="MF_00218">
    <property type="entry name" value="URO_D"/>
    <property type="match status" value="1"/>
</dbReference>
<dbReference type="InterPro" id="IPR000257">
    <property type="entry name" value="Uroporphyrinogen_deCOase"/>
</dbReference>
<dbReference type="Proteomes" id="UP000293865">
    <property type="component" value="Unassembled WGS sequence"/>
</dbReference>
<comment type="similarity">
    <text evidence="2 7">Belongs to the uroporphyrinogen decarboxylase family.</text>
</comment>
<feature type="binding site" evidence="7">
    <location>
        <position position="374"/>
    </location>
    <ligand>
        <name>substrate</name>
    </ligand>
</feature>
<dbReference type="EC" id="4.1.1.37" evidence="3 7"/>
<feature type="binding site" evidence="7">
    <location>
        <position position="191"/>
    </location>
    <ligand>
        <name>substrate</name>
    </ligand>
</feature>
<keyword evidence="7" id="KW-0963">Cytoplasm</keyword>
<protein>
    <recommendedName>
        <fullName evidence="3 7">Uroporphyrinogen decarboxylase</fullName>
        <shortName evidence="7">UPD</shortName>
        <shortName evidence="7">URO-D</shortName>
        <ecNumber evidence="3 7">4.1.1.37</ecNumber>
    </recommendedName>
</protein>
<feature type="binding site" evidence="7">
    <location>
        <position position="246"/>
    </location>
    <ligand>
        <name>substrate</name>
    </ligand>
</feature>
<comment type="catalytic activity">
    <reaction evidence="7">
        <text>uroporphyrinogen III + 4 H(+) = coproporphyrinogen III + 4 CO2</text>
        <dbReference type="Rhea" id="RHEA:19865"/>
        <dbReference type="ChEBI" id="CHEBI:15378"/>
        <dbReference type="ChEBI" id="CHEBI:16526"/>
        <dbReference type="ChEBI" id="CHEBI:57308"/>
        <dbReference type="ChEBI" id="CHEBI:57309"/>
        <dbReference type="EC" id="4.1.1.37"/>
    </reaction>
</comment>
<dbReference type="SUPFAM" id="SSF51726">
    <property type="entry name" value="UROD/MetE-like"/>
    <property type="match status" value="1"/>
</dbReference>
<evidence type="ECO:0000256" key="3">
    <source>
        <dbReference type="ARBA" id="ARBA00012288"/>
    </source>
</evidence>
<dbReference type="UniPathway" id="UPA00251">
    <property type="reaction ID" value="UER00321"/>
</dbReference>
<feature type="domain" description="Uroporphyrinogen decarboxylase (URO-D)" evidence="8">
    <location>
        <begin position="35"/>
        <end position="44"/>
    </location>
</feature>
<comment type="pathway">
    <text evidence="1 7">Porphyrin-containing compound metabolism; protoporphyrin-IX biosynthesis; coproporphyrinogen-III from 5-aminolevulinate: step 4/4.</text>
</comment>
<dbReference type="PANTHER" id="PTHR21091">
    <property type="entry name" value="METHYLTETRAHYDROFOLATE:HOMOCYSTEINE METHYLTRANSFERASE RELATED"/>
    <property type="match status" value="1"/>
</dbReference>
<dbReference type="GO" id="GO:0006782">
    <property type="term" value="P:protoporphyrinogen IX biosynthetic process"/>
    <property type="evidence" value="ECO:0007669"/>
    <property type="project" value="UniProtKB-UniRule"/>
</dbReference>
<evidence type="ECO:0000256" key="2">
    <source>
        <dbReference type="ARBA" id="ARBA00009935"/>
    </source>
</evidence>
<dbReference type="PROSITE" id="PS00907">
    <property type="entry name" value="UROD_2"/>
    <property type="match status" value="1"/>
</dbReference>